<dbReference type="SUPFAM" id="SSF55874">
    <property type="entry name" value="ATPase domain of HSP90 chaperone/DNA topoisomerase II/histidine kinase"/>
    <property type="match status" value="1"/>
</dbReference>
<evidence type="ECO:0000259" key="4">
    <source>
        <dbReference type="Pfam" id="PF01119"/>
    </source>
</evidence>
<dbReference type="Gene3D" id="3.30.565.10">
    <property type="entry name" value="Histidine kinase-like ATPase, C-terminal domain"/>
    <property type="match status" value="1"/>
</dbReference>
<dbReference type="FunFam" id="3.30.565.10:FF:000003">
    <property type="entry name" value="DNA mismatch repair endonuclease MutL"/>
    <property type="match status" value="1"/>
</dbReference>
<dbReference type="AlphaFoldDB" id="K1SPI3"/>
<dbReference type="CDD" id="cd16926">
    <property type="entry name" value="HATPase_MutL-MLH-PMS-like"/>
    <property type="match status" value="1"/>
</dbReference>
<dbReference type="InterPro" id="IPR036890">
    <property type="entry name" value="HATPase_C_sf"/>
</dbReference>
<dbReference type="InterPro" id="IPR020568">
    <property type="entry name" value="Ribosomal_Su5_D2-typ_SF"/>
</dbReference>
<dbReference type="GO" id="GO:0140664">
    <property type="term" value="F:ATP-dependent DNA damage sensor activity"/>
    <property type="evidence" value="ECO:0007669"/>
    <property type="project" value="InterPro"/>
</dbReference>
<dbReference type="Gene3D" id="3.30.230.10">
    <property type="match status" value="1"/>
</dbReference>
<evidence type="ECO:0000256" key="3">
    <source>
        <dbReference type="ARBA" id="ARBA00023204"/>
    </source>
</evidence>
<dbReference type="GO" id="GO:0006298">
    <property type="term" value="P:mismatch repair"/>
    <property type="evidence" value="ECO:0007669"/>
    <property type="project" value="InterPro"/>
</dbReference>
<keyword evidence="3" id="KW-0234">DNA repair</keyword>
<dbReference type="GO" id="GO:0016887">
    <property type="term" value="F:ATP hydrolysis activity"/>
    <property type="evidence" value="ECO:0007669"/>
    <property type="project" value="InterPro"/>
</dbReference>
<feature type="domain" description="DNA mismatch repair protein S5" evidence="4">
    <location>
        <begin position="178"/>
        <end position="226"/>
    </location>
</feature>
<dbReference type="PROSITE" id="PS00058">
    <property type="entry name" value="DNA_MISMATCH_REPAIR_1"/>
    <property type="match status" value="1"/>
</dbReference>
<dbReference type="GO" id="GO:0032300">
    <property type="term" value="C:mismatch repair complex"/>
    <property type="evidence" value="ECO:0007669"/>
    <property type="project" value="InterPro"/>
</dbReference>
<organism evidence="5">
    <name type="scientific">human gut metagenome</name>
    <dbReference type="NCBI Taxonomy" id="408170"/>
    <lineage>
        <taxon>unclassified sequences</taxon>
        <taxon>metagenomes</taxon>
        <taxon>organismal metagenomes</taxon>
    </lineage>
</organism>
<dbReference type="GO" id="GO:0005524">
    <property type="term" value="F:ATP binding"/>
    <property type="evidence" value="ECO:0007669"/>
    <property type="project" value="InterPro"/>
</dbReference>
<dbReference type="Pfam" id="PF13589">
    <property type="entry name" value="HATPase_c_3"/>
    <property type="match status" value="1"/>
</dbReference>
<dbReference type="InterPro" id="IPR002099">
    <property type="entry name" value="MutL/Mlh/PMS"/>
</dbReference>
<comment type="caution">
    <text evidence="5">The sequence shown here is derived from an EMBL/GenBank/DDBJ whole genome shotgun (WGS) entry which is preliminary data.</text>
</comment>
<dbReference type="PANTHER" id="PTHR10073">
    <property type="entry name" value="DNA MISMATCH REPAIR PROTEIN MLH, PMS, MUTL"/>
    <property type="match status" value="1"/>
</dbReference>
<evidence type="ECO:0000256" key="1">
    <source>
        <dbReference type="ARBA" id="ARBA00006082"/>
    </source>
</evidence>
<evidence type="ECO:0000256" key="2">
    <source>
        <dbReference type="ARBA" id="ARBA00022763"/>
    </source>
</evidence>
<dbReference type="SUPFAM" id="SSF54211">
    <property type="entry name" value="Ribosomal protein S5 domain 2-like"/>
    <property type="match status" value="1"/>
</dbReference>
<dbReference type="InterPro" id="IPR038973">
    <property type="entry name" value="MutL/Mlh/Pms-like"/>
</dbReference>
<keyword evidence="2" id="KW-0227">DNA damage</keyword>
<dbReference type="Pfam" id="PF01119">
    <property type="entry name" value="DNA_mis_repair"/>
    <property type="match status" value="1"/>
</dbReference>
<sequence>VENAVDAGARNIHVTVTDAGRTNIQVIDDGKGMSETDARLAFERHSTSKIRKADDLFALRTMGFRGEALASIAAVAQVELKSRQATDEIGTLIQISGSRYEKQEPCSCAVGSIFSVSNIFYNVPARRKFLKSNSTELNNILTAFERIALVNPQITFTLHSNGTEVFNLRAANLRQRILDVFGKRFNQELLPVNVETTMCKVSGFVGKPESARKKGVHQFFFVNGRY</sequence>
<dbReference type="InterPro" id="IPR013507">
    <property type="entry name" value="DNA_mismatch_S5_2-like"/>
</dbReference>
<comment type="similarity">
    <text evidence="1">Belongs to the DNA mismatch repair MutL/HexB family.</text>
</comment>
<evidence type="ECO:0000313" key="5">
    <source>
        <dbReference type="EMBL" id="EKC49181.1"/>
    </source>
</evidence>
<feature type="non-terminal residue" evidence="5">
    <location>
        <position position="1"/>
    </location>
</feature>
<protein>
    <submittedName>
        <fullName evidence="5">DNA mismatch repair protein MutL</fullName>
    </submittedName>
</protein>
<proteinExistence type="inferred from homology"/>
<name>K1SPI3_9ZZZZ</name>
<feature type="non-terminal residue" evidence="5">
    <location>
        <position position="226"/>
    </location>
</feature>
<dbReference type="EMBL" id="AJWZ01010191">
    <property type="protein sequence ID" value="EKC49181.1"/>
    <property type="molecule type" value="Genomic_DNA"/>
</dbReference>
<dbReference type="GO" id="GO:0030983">
    <property type="term" value="F:mismatched DNA binding"/>
    <property type="evidence" value="ECO:0007669"/>
    <property type="project" value="InterPro"/>
</dbReference>
<dbReference type="NCBIfam" id="TIGR00585">
    <property type="entry name" value="mutl"/>
    <property type="match status" value="1"/>
</dbReference>
<gene>
    <name evidence="5" type="ORF">OBE_14777</name>
</gene>
<dbReference type="PANTHER" id="PTHR10073:SF12">
    <property type="entry name" value="DNA MISMATCH REPAIR PROTEIN MLH1"/>
    <property type="match status" value="1"/>
</dbReference>
<dbReference type="CDD" id="cd00782">
    <property type="entry name" value="MutL_Trans"/>
    <property type="match status" value="1"/>
</dbReference>
<dbReference type="InterPro" id="IPR014762">
    <property type="entry name" value="DNA_mismatch_repair_CS"/>
</dbReference>
<dbReference type="InterPro" id="IPR014721">
    <property type="entry name" value="Ribsml_uS5_D2-typ_fold_subgr"/>
</dbReference>
<reference evidence="5" key="1">
    <citation type="journal article" date="2013" name="Environ. Microbiol.">
        <title>Microbiota from the distal guts of lean and obese adolescents exhibit partial functional redundancy besides clear differences in community structure.</title>
        <authorList>
            <person name="Ferrer M."/>
            <person name="Ruiz A."/>
            <person name="Lanza F."/>
            <person name="Haange S.B."/>
            <person name="Oberbach A."/>
            <person name="Till H."/>
            <person name="Bargiela R."/>
            <person name="Campoy C."/>
            <person name="Segura M.T."/>
            <person name="Richter M."/>
            <person name="von Bergen M."/>
            <person name="Seifert J."/>
            <person name="Suarez A."/>
        </authorList>
    </citation>
    <scope>NUCLEOTIDE SEQUENCE</scope>
</reference>
<accession>K1SPI3</accession>